<comment type="caution">
    <text evidence="1">The sequence shown here is derived from an EMBL/GenBank/DDBJ whole genome shotgun (WGS) entry which is preliminary data.</text>
</comment>
<protein>
    <submittedName>
        <fullName evidence="1">Uncharacterized protein</fullName>
    </submittedName>
</protein>
<keyword evidence="2" id="KW-1185">Reference proteome</keyword>
<proteinExistence type="predicted"/>
<sequence length="71" mass="7719">MIAGKFDGTRGHQKVDTPRSGAEQLFCADGGGCAGGQDVINQNNMLTLYRSLCSLAHMKGRIQRINPRLWG</sequence>
<name>A0AAN4U3V6_9PROT</name>
<dbReference type="EMBL" id="BJVS01000006">
    <property type="protein sequence ID" value="GEL54070.1"/>
    <property type="molecule type" value="Genomic_DNA"/>
</dbReference>
<dbReference type="Proteomes" id="UP000321287">
    <property type="component" value="Unassembled WGS sequence"/>
</dbReference>
<organism evidence="1 2">
    <name type="scientific">Asaia bogorensis NBRC 16594</name>
    <dbReference type="NCBI Taxonomy" id="1231624"/>
    <lineage>
        <taxon>Bacteria</taxon>
        <taxon>Pseudomonadati</taxon>
        <taxon>Pseudomonadota</taxon>
        <taxon>Alphaproteobacteria</taxon>
        <taxon>Acetobacterales</taxon>
        <taxon>Acetobacteraceae</taxon>
        <taxon>Asaia</taxon>
    </lineage>
</organism>
<reference evidence="1 2" key="1">
    <citation type="submission" date="2019-07" db="EMBL/GenBank/DDBJ databases">
        <title>Whole genome shotgun sequence of Asaia bogorensis NBRC 16594.</title>
        <authorList>
            <person name="Hosoyama A."/>
            <person name="Uohara A."/>
            <person name="Ohji S."/>
            <person name="Ichikawa N."/>
        </authorList>
    </citation>
    <scope>NUCLEOTIDE SEQUENCE [LARGE SCALE GENOMIC DNA]</scope>
    <source>
        <strain evidence="1 2">NBRC 16594</strain>
    </source>
</reference>
<evidence type="ECO:0000313" key="1">
    <source>
        <dbReference type="EMBL" id="GEL54070.1"/>
    </source>
</evidence>
<evidence type="ECO:0000313" key="2">
    <source>
        <dbReference type="Proteomes" id="UP000321287"/>
    </source>
</evidence>
<dbReference type="AlphaFoldDB" id="A0AAN4U3V6"/>
<accession>A0AAN4U3V6</accession>
<gene>
    <name evidence="1" type="ORF">ABO01nite_20770</name>
</gene>